<dbReference type="PANTHER" id="PTHR13723">
    <property type="entry name" value="ADAMTS A DISINTEGRIN AND METALLOPROTEASE WITH THROMBOSPONDIN MOTIFS PROTEASE"/>
    <property type="match status" value="1"/>
</dbReference>
<accession>A0ABY7ERU1</accession>
<evidence type="ECO:0000256" key="10">
    <source>
        <dbReference type="ARBA" id="ARBA00023049"/>
    </source>
</evidence>
<keyword evidence="3" id="KW-0272">Extracellular matrix</keyword>
<protein>
    <submittedName>
        <fullName evidence="17">ATS18-like protein</fullName>
    </submittedName>
</protein>
<dbReference type="InterPro" id="IPR000884">
    <property type="entry name" value="TSP1_rpt"/>
</dbReference>
<feature type="binding site" evidence="13">
    <location>
        <position position="679"/>
    </location>
    <ligand>
        <name>Zn(2+)</name>
        <dbReference type="ChEBI" id="CHEBI:29105"/>
        <note>catalytic</note>
    </ligand>
</feature>
<evidence type="ECO:0000256" key="8">
    <source>
        <dbReference type="ARBA" id="ARBA00022801"/>
    </source>
</evidence>
<dbReference type="PRINTS" id="PR01857">
    <property type="entry name" value="ADAMTSFAMILY"/>
</dbReference>
<evidence type="ECO:0000313" key="17">
    <source>
        <dbReference type="EMBL" id="WAR11667.1"/>
    </source>
</evidence>
<feature type="compositionally biased region" description="Polar residues" evidence="14">
    <location>
        <begin position="372"/>
        <end position="388"/>
    </location>
</feature>
<keyword evidence="11" id="KW-1015">Disulfide bond</keyword>
<keyword evidence="12" id="KW-0325">Glycoprotein</keyword>
<keyword evidence="9 13" id="KW-0862">Zinc</keyword>
<dbReference type="SUPFAM" id="SSF55486">
    <property type="entry name" value="Metalloproteases ('zincins'), catalytic domain"/>
    <property type="match status" value="1"/>
</dbReference>
<dbReference type="Proteomes" id="UP001164746">
    <property type="component" value="Chromosome 8"/>
</dbReference>
<dbReference type="InterPro" id="IPR050439">
    <property type="entry name" value="ADAMTS_ADAMTS-like"/>
</dbReference>
<dbReference type="Gene3D" id="3.40.390.10">
    <property type="entry name" value="Collagenase (Catalytic Domain)"/>
    <property type="match status" value="1"/>
</dbReference>
<dbReference type="InterPro" id="IPR024079">
    <property type="entry name" value="MetalloPept_cat_dom_sf"/>
</dbReference>
<keyword evidence="10" id="KW-0482">Metalloprotease</keyword>
<dbReference type="InterPro" id="IPR010294">
    <property type="entry name" value="ADAMTS_spacer1"/>
</dbReference>
<keyword evidence="5 13" id="KW-0479">Metal-binding</keyword>
<dbReference type="EMBL" id="CP111019">
    <property type="protein sequence ID" value="WAR11667.1"/>
    <property type="molecule type" value="Genomic_DNA"/>
</dbReference>
<evidence type="ECO:0000313" key="18">
    <source>
        <dbReference type="Proteomes" id="UP001164746"/>
    </source>
</evidence>
<feature type="binding site" evidence="13">
    <location>
        <position position="673"/>
    </location>
    <ligand>
        <name>Zn(2+)</name>
        <dbReference type="ChEBI" id="CHEBI:29105"/>
        <note>catalytic</note>
    </ligand>
</feature>
<evidence type="ECO:0000256" key="9">
    <source>
        <dbReference type="ARBA" id="ARBA00022833"/>
    </source>
</evidence>
<dbReference type="Pfam" id="PF01562">
    <property type="entry name" value="Pep_M12B_propep"/>
    <property type="match status" value="1"/>
</dbReference>
<evidence type="ECO:0000256" key="11">
    <source>
        <dbReference type="ARBA" id="ARBA00023157"/>
    </source>
</evidence>
<evidence type="ECO:0000256" key="4">
    <source>
        <dbReference type="ARBA" id="ARBA00022670"/>
    </source>
</evidence>
<evidence type="ECO:0000256" key="6">
    <source>
        <dbReference type="ARBA" id="ARBA00022729"/>
    </source>
</evidence>
<dbReference type="InterPro" id="IPR002870">
    <property type="entry name" value="Peptidase_M12B_N"/>
</dbReference>
<feature type="region of interest" description="Disordered" evidence="14">
    <location>
        <begin position="252"/>
        <end position="452"/>
    </location>
</feature>
<dbReference type="PANTHER" id="PTHR13723:SF293">
    <property type="entry name" value="A DISINTEGRIN AND METALLOPROTEINASE WITH THROMBOSPONDIN MOTIFS 18"/>
    <property type="match status" value="1"/>
</dbReference>
<dbReference type="PROSITE" id="PS50215">
    <property type="entry name" value="ADAM_MEPRO"/>
    <property type="match status" value="1"/>
</dbReference>
<evidence type="ECO:0000256" key="5">
    <source>
        <dbReference type="ARBA" id="ARBA00022723"/>
    </source>
</evidence>
<evidence type="ECO:0000256" key="1">
    <source>
        <dbReference type="ARBA" id="ARBA00004498"/>
    </source>
</evidence>
<feature type="transmembrane region" description="Helical" evidence="15">
    <location>
        <begin position="1414"/>
        <end position="1431"/>
    </location>
</feature>
<keyword evidence="15" id="KW-0472">Membrane</keyword>
<dbReference type="Gene3D" id="2.20.100.10">
    <property type="entry name" value="Thrombospondin type-1 (TSP1) repeat"/>
    <property type="match status" value="4"/>
</dbReference>
<dbReference type="SMART" id="SM00209">
    <property type="entry name" value="TSP1"/>
    <property type="match status" value="5"/>
</dbReference>
<keyword evidence="2" id="KW-0964">Secreted</keyword>
<feature type="binding site" evidence="13">
    <location>
        <position position="669"/>
    </location>
    <ligand>
        <name>Zn(2+)</name>
        <dbReference type="ChEBI" id="CHEBI:29105"/>
        <note>catalytic</note>
    </ligand>
</feature>
<name>A0ABY7ERU1_MYAAR</name>
<evidence type="ECO:0000256" key="3">
    <source>
        <dbReference type="ARBA" id="ARBA00022530"/>
    </source>
</evidence>
<evidence type="ECO:0000256" key="14">
    <source>
        <dbReference type="SAM" id="MobiDB-lite"/>
    </source>
</evidence>
<dbReference type="Gene3D" id="2.60.120.830">
    <property type="match status" value="1"/>
</dbReference>
<dbReference type="Pfam" id="PF19030">
    <property type="entry name" value="TSP1_ADAMTS"/>
    <property type="match status" value="3"/>
</dbReference>
<keyword evidence="8" id="KW-0378">Hydrolase</keyword>
<evidence type="ECO:0000256" key="2">
    <source>
        <dbReference type="ARBA" id="ARBA00022525"/>
    </source>
</evidence>
<dbReference type="InterPro" id="IPR041645">
    <property type="entry name" value="ADAMTS_CR_2"/>
</dbReference>
<gene>
    <name evidence="17" type="ORF">MAR_025847</name>
</gene>
<feature type="domain" description="Peptidase M12B" evidence="16">
    <location>
        <begin position="550"/>
        <end position="731"/>
    </location>
</feature>
<dbReference type="CDD" id="cd04273">
    <property type="entry name" value="ZnMc_ADAMTS_like"/>
    <property type="match status" value="1"/>
</dbReference>
<dbReference type="Pfam" id="PF05986">
    <property type="entry name" value="ADAMTS_spacer1"/>
    <property type="match status" value="1"/>
</dbReference>
<feature type="transmembrane region" description="Helical" evidence="15">
    <location>
        <begin position="1371"/>
        <end position="1392"/>
    </location>
</feature>
<dbReference type="PROSITE" id="PS50092">
    <property type="entry name" value="TSP1"/>
    <property type="match status" value="3"/>
</dbReference>
<dbReference type="Gene3D" id="3.40.1620.60">
    <property type="match status" value="1"/>
</dbReference>
<feature type="compositionally biased region" description="Basic and acidic residues" evidence="14">
    <location>
        <begin position="437"/>
        <end position="451"/>
    </location>
</feature>
<keyword evidence="7" id="KW-0677">Repeat</keyword>
<evidence type="ECO:0000256" key="15">
    <source>
        <dbReference type="SAM" id="Phobius"/>
    </source>
</evidence>
<reference evidence="17" key="1">
    <citation type="submission" date="2022-11" db="EMBL/GenBank/DDBJ databases">
        <title>Centuries of genome instability and evolution in soft-shell clam transmissible cancer (bioRxiv).</title>
        <authorList>
            <person name="Hart S.F.M."/>
            <person name="Yonemitsu M.A."/>
            <person name="Giersch R.M."/>
            <person name="Beal B.F."/>
            <person name="Arriagada G."/>
            <person name="Davis B.W."/>
            <person name="Ostrander E.A."/>
            <person name="Goff S.P."/>
            <person name="Metzger M.J."/>
        </authorList>
    </citation>
    <scope>NUCLEOTIDE SEQUENCE</scope>
    <source>
        <strain evidence="17">MELC-2E11</strain>
        <tissue evidence="17">Siphon/mantle</tissue>
    </source>
</reference>
<keyword evidence="15" id="KW-1133">Transmembrane helix</keyword>
<dbReference type="Pfam" id="PF17771">
    <property type="entry name" value="ADAMTS_CR_2"/>
    <property type="match status" value="1"/>
</dbReference>
<keyword evidence="6" id="KW-0732">Signal</keyword>
<dbReference type="SUPFAM" id="SSF82895">
    <property type="entry name" value="TSP-1 type 1 repeat"/>
    <property type="match status" value="4"/>
</dbReference>
<dbReference type="Pfam" id="PF01421">
    <property type="entry name" value="Reprolysin"/>
    <property type="match status" value="1"/>
</dbReference>
<proteinExistence type="predicted"/>
<keyword evidence="18" id="KW-1185">Reference proteome</keyword>
<evidence type="ECO:0000256" key="13">
    <source>
        <dbReference type="PROSITE-ProRule" id="PRU00276"/>
    </source>
</evidence>
<feature type="active site" evidence="13">
    <location>
        <position position="670"/>
    </location>
</feature>
<evidence type="ECO:0000259" key="16">
    <source>
        <dbReference type="PROSITE" id="PS50215"/>
    </source>
</evidence>
<dbReference type="InterPro" id="IPR013273">
    <property type="entry name" value="ADAMTS/ADAMTS-like"/>
</dbReference>
<feature type="compositionally biased region" description="Basic residues" evidence="14">
    <location>
        <begin position="318"/>
        <end position="327"/>
    </location>
</feature>
<feature type="compositionally biased region" description="Basic and acidic residues" evidence="14">
    <location>
        <begin position="328"/>
        <end position="370"/>
    </location>
</feature>
<dbReference type="Pfam" id="PF00090">
    <property type="entry name" value="TSP_1"/>
    <property type="match status" value="1"/>
</dbReference>
<sequence>MEVALKPMTSPYDITRAALLPNRLIGILTTKLERGQLLLTLNMRILFFGEFEVILPVVFHYDEQEGIPPTTDVYTHLKNRRRRSLSSDIFINITTDNEEFHIQLTQNHKLLAPGFKVYHRHPSRSSSQNDTDDVITETDDITDGSDVDMMSQCLFKGKVLSHDDAPAAFSLCNGVIRLGEARLFEVRKETLDIRLPYDWIVKQSLDKSISTFSPFIEKATDRPLSCGTGVLMFPHDDYVIEPLPAHMADLQRHGTKHQNHHSNTPTSLHDNQHHHSNAPTIHHDNENHHSNKPTSLHENADNQNHSKHRHYENGDTQRRRHQRKHDHSNHDNTYHKTNNSDHEISVESMYERKSYTNERDTRTLSIHDSDLDQNNSSTNVKDTKTLSIHDSYEDSDVDPSILDSSNSRTFDIGKPESSLRGGSKYQSAKIGSASSKAKHDLDTDDVSKTDLHGNSVNSDSLINGVVTDGNIGDNVLSDTVNSDLNDKFLHGIKQKDEANVFSTGRHLLYKRSALPRHRHKNNYQMSEDFNNYAKLDGRRSKTRRKKRSYETVGRSVETLVVVDRDMFIKHGRQNVTTYVLSIFNIPGLHITNHADKTLNSFCAWQAGVHNGRQKLHDHAVLLTGKDICSYQNAPCDTLGFAPIDGMCSELRSCIVNEDTGLSTAFTVAHEMGHNFGMMHDGDGNDCKDTSGYIMSPTLAAQGGTFHWSPCSRQYMRKFLNAVQSECLTSQSQGTAELKFPNKLPGEIFDADTQCKWQFGSHSKQCTIMFGKDPCVSLFCHKREGMCETKFLPAAEGTSCGPGRWCKQARCVSYGRKGPNPIHGWWTEWGSWSACTRSCGGGIKTRTRECNNPRPQYGGKTCTGPEVIHKMCNLLECEQDVPDFREQQCKQLAQESFRGWNYRWRSYREYDSYETEDECKLYCKADGYNFYYTMPREVTDGTRCNDYTTDVCVQGKCQGNNSTCKIVENTFTAHPPEKGYFGVVFLPRGSSSIEVAEVEIARSNYLALRDSHGNYHLNGNWKLNGEGVYDIGGTKFVYRRPYNSPESLTAKGPLLEDLALLQSENPGIRYSFMVSKQTNHLPPAHNYTWRVTLTECSQACAGGEQIVTAHCHRDQGEEVDPGYCVTEQKPATGKYTCNTAPCRPSVCHKECGGGKQKRKVYCIQRMSTKEDRKLPRKFCDRESKPQKKRECNTQECPPVWYKGSWSQCSATCGKGLKSRTVVCRSKTLGGQVVLPDSMCSGDQRPVQHNGCRNVRCPDPTAQWTVTSWTECSATCGKGRMSRAIKCTRKTQSDKAIITHDKKCHHLDPLNVTLTQMCDLEACPMKTYWYASPWSQVHRPDWYTVCTRSSGVSLTIVMMLTNQSTCRIASLNLVKVQALIAVMSLAGVILYPNITSVIMNSMGPNVVDPAISEDDVVVAVVVDVVVMCIFILFC</sequence>
<keyword evidence="4" id="KW-0645">Protease</keyword>
<evidence type="ECO:0000256" key="12">
    <source>
        <dbReference type="ARBA" id="ARBA00023180"/>
    </source>
</evidence>
<organism evidence="17 18">
    <name type="scientific">Mya arenaria</name>
    <name type="common">Soft-shell clam</name>
    <dbReference type="NCBI Taxonomy" id="6604"/>
    <lineage>
        <taxon>Eukaryota</taxon>
        <taxon>Metazoa</taxon>
        <taxon>Spiralia</taxon>
        <taxon>Lophotrochozoa</taxon>
        <taxon>Mollusca</taxon>
        <taxon>Bivalvia</taxon>
        <taxon>Autobranchia</taxon>
        <taxon>Heteroconchia</taxon>
        <taxon>Euheterodonta</taxon>
        <taxon>Imparidentia</taxon>
        <taxon>Neoheterodontei</taxon>
        <taxon>Myida</taxon>
        <taxon>Myoidea</taxon>
        <taxon>Myidae</taxon>
        <taxon>Mya</taxon>
    </lineage>
</organism>
<dbReference type="InterPro" id="IPR036383">
    <property type="entry name" value="TSP1_rpt_sf"/>
</dbReference>
<feature type="compositionally biased region" description="Polar residues" evidence="14">
    <location>
        <begin position="292"/>
        <end position="303"/>
    </location>
</feature>
<comment type="caution">
    <text evidence="13">Lacks conserved residue(s) required for the propagation of feature annotation.</text>
</comment>
<dbReference type="InterPro" id="IPR001590">
    <property type="entry name" value="Peptidase_M12B"/>
</dbReference>
<keyword evidence="15" id="KW-0812">Transmembrane</keyword>
<comment type="subcellular location">
    <subcellularLocation>
        <location evidence="1">Secreted</location>
        <location evidence="1">Extracellular space</location>
        <location evidence="1">Extracellular matrix</location>
    </subcellularLocation>
</comment>
<evidence type="ECO:0000256" key="7">
    <source>
        <dbReference type="ARBA" id="ARBA00022737"/>
    </source>
</evidence>